<keyword evidence="8" id="KW-0648">Protein biosynthesis</keyword>
<proteinExistence type="inferred from homology"/>
<dbReference type="Gene3D" id="3.30.930.10">
    <property type="entry name" value="Bira Bifunctional Protein, Domain 2"/>
    <property type="match status" value="1"/>
</dbReference>
<dbReference type="GO" id="GO:0004813">
    <property type="term" value="F:alanine-tRNA ligase activity"/>
    <property type="evidence" value="ECO:0007669"/>
    <property type="project" value="UniProtKB-EC"/>
</dbReference>
<evidence type="ECO:0000256" key="7">
    <source>
        <dbReference type="ARBA" id="ARBA00022884"/>
    </source>
</evidence>
<dbReference type="InterPro" id="IPR002318">
    <property type="entry name" value="Ala-tRNA-lgiase_IIc"/>
</dbReference>
<organism evidence="11 12">
    <name type="scientific">Candidatus Nomurabacteria bacterium RIFCSPHIGHO2_02_FULL_35_13</name>
    <dbReference type="NCBI Taxonomy" id="1801748"/>
    <lineage>
        <taxon>Bacteria</taxon>
        <taxon>Candidatus Nomuraibacteriota</taxon>
    </lineage>
</organism>
<dbReference type="STRING" id="1801748.A3B84_02010"/>
<dbReference type="GO" id="GO:0000049">
    <property type="term" value="F:tRNA binding"/>
    <property type="evidence" value="ECO:0007669"/>
    <property type="project" value="UniProtKB-KW"/>
</dbReference>
<dbReference type="InterPro" id="IPR045864">
    <property type="entry name" value="aa-tRNA-synth_II/BPL/LPL"/>
</dbReference>
<name>A0A1F6VMA4_9BACT</name>
<comment type="caution">
    <text evidence="11">The sequence shown here is derived from an EMBL/GenBank/DDBJ whole genome shotgun (WGS) entry which is preliminary data.</text>
</comment>
<dbReference type="Pfam" id="PF01411">
    <property type="entry name" value="tRNA-synt_2c"/>
    <property type="match status" value="1"/>
</dbReference>
<evidence type="ECO:0000256" key="5">
    <source>
        <dbReference type="ARBA" id="ARBA00022741"/>
    </source>
</evidence>
<evidence type="ECO:0000256" key="1">
    <source>
        <dbReference type="ARBA" id="ARBA00008226"/>
    </source>
</evidence>
<feature type="domain" description="Alanyl-transfer RNA synthetases family profile" evidence="10">
    <location>
        <begin position="1"/>
        <end position="576"/>
    </location>
</feature>
<dbReference type="InterPro" id="IPR018165">
    <property type="entry name" value="Ala-tRNA-synth_IIc_core"/>
</dbReference>
<dbReference type="GO" id="GO:0006419">
    <property type="term" value="P:alanyl-tRNA aminoacylation"/>
    <property type="evidence" value="ECO:0007669"/>
    <property type="project" value="InterPro"/>
</dbReference>
<evidence type="ECO:0000256" key="6">
    <source>
        <dbReference type="ARBA" id="ARBA00022840"/>
    </source>
</evidence>
<keyword evidence="5" id="KW-0547">Nucleotide-binding</keyword>
<dbReference type="InterPro" id="IPR012947">
    <property type="entry name" value="tRNA_SAD"/>
</dbReference>
<dbReference type="CDD" id="cd00673">
    <property type="entry name" value="AlaRS_core"/>
    <property type="match status" value="1"/>
</dbReference>
<dbReference type="PANTHER" id="PTHR11777:SF9">
    <property type="entry name" value="ALANINE--TRNA LIGASE, CYTOPLASMIC"/>
    <property type="match status" value="1"/>
</dbReference>
<dbReference type="NCBIfam" id="NF002436">
    <property type="entry name" value="PRK01584.1"/>
    <property type="match status" value="1"/>
</dbReference>
<evidence type="ECO:0000256" key="2">
    <source>
        <dbReference type="ARBA" id="ARBA00013168"/>
    </source>
</evidence>
<dbReference type="Gene3D" id="3.30.54.20">
    <property type="match status" value="1"/>
</dbReference>
<dbReference type="PRINTS" id="PR00980">
    <property type="entry name" value="TRNASYNTHALA"/>
</dbReference>
<evidence type="ECO:0000256" key="4">
    <source>
        <dbReference type="ARBA" id="ARBA00022598"/>
    </source>
</evidence>
<dbReference type="Proteomes" id="UP000177112">
    <property type="component" value="Unassembled WGS sequence"/>
</dbReference>
<dbReference type="PROSITE" id="PS50860">
    <property type="entry name" value="AA_TRNA_LIGASE_II_ALA"/>
    <property type="match status" value="1"/>
</dbReference>
<keyword evidence="9" id="KW-0030">Aminoacyl-tRNA synthetase</keyword>
<dbReference type="InterPro" id="IPR018164">
    <property type="entry name" value="Ala-tRNA-synth_IIc_N"/>
</dbReference>
<dbReference type="SUPFAM" id="SSF55681">
    <property type="entry name" value="Class II aaRS and biotin synthetases"/>
    <property type="match status" value="1"/>
</dbReference>
<dbReference type="SMART" id="SM00863">
    <property type="entry name" value="tRNA_SAD"/>
    <property type="match status" value="1"/>
</dbReference>
<comment type="similarity">
    <text evidence="1">Belongs to the class-II aminoacyl-tRNA synthetase family.</text>
</comment>
<dbReference type="SUPFAM" id="SSF55186">
    <property type="entry name" value="ThrRS/AlaRS common domain"/>
    <property type="match status" value="1"/>
</dbReference>
<dbReference type="EMBL" id="MFTY01000028">
    <property type="protein sequence ID" value="OGI70753.1"/>
    <property type="molecule type" value="Genomic_DNA"/>
</dbReference>
<dbReference type="AlphaFoldDB" id="A0A1F6VMA4"/>
<dbReference type="InterPro" id="IPR018162">
    <property type="entry name" value="Ala-tRNA-ligase_IIc_anticod-bd"/>
</dbReference>
<dbReference type="InterPro" id="IPR050058">
    <property type="entry name" value="Ala-tRNA_ligase"/>
</dbReference>
<evidence type="ECO:0000313" key="11">
    <source>
        <dbReference type="EMBL" id="OGI70753.1"/>
    </source>
</evidence>
<sequence>EARGHKIIPSSSLVPENDPSVLFTTAGMQPLVPYLLGQKHPMGNRLVDAQKCVRTVDIDEVGDNRHLTFFEMLGNWSLGDYFKEEAIGWSFEFLTSKKEGLGLDKNRLYITIFEGNENAPRDEETAKIWQKYIPPNRIYFLPAKNNWWSAGDNGPCGSDTEMFYDINEKPLGDLSHDQFVKADDEGKVIEIWNNVFMEYEKKDGKIIGKLKKHNVDTGMGLERTAMVLQKVNTVFETDLFIPIITEINKHVSSADEKAKRIIADHIRTAAFMITDGVMPSNTGRGYVLRRLLRRARYYYNSIGAHDKALGGLVYSIIPVYKKTKYELSEKISQIDQTITLEETKFLVRLELGKKQFEKFIKQNKKISGEDAFILFTTYGFPIELTLELANENKQLVDLEDFNRKMAEHQKLSQTASVGMFKGGLANHNEKTIKLHTAHHLLLAGLQAVVDKNIKQKGSNITKERLRMDFLCDHKLTDEEKKKVEDFVNDKIKAGFDVIRREMPLKEAEKIGAEMEFGTKYPEIVSVYFIEDKNGNQVSKEFCGGPHIKNTSELGHFKIQKEEAVSTGIRRIKALLS</sequence>
<keyword evidence="3" id="KW-0820">tRNA-binding</keyword>
<dbReference type="EC" id="6.1.1.7" evidence="2"/>
<keyword evidence="7" id="KW-0694">RNA-binding</keyword>
<dbReference type="Gene3D" id="3.30.980.10">
    <property type="entry name" value="Threonyl-trna Synthetase, Chain A, domain 2"/>
    <property type="match status" value="1"/>
</dbReference>
<dbReference type="GO" id="GO:0005524">
    <property type="term" value="F:ATP binding"/>
    <property type="evidence" value="ECO:0007669"/>
    <property type="project" value="UniProtKB-KW"/>
</dbReference>
<gene>
    <name evidence="11" type="ORF">A3B84_02010</name>
</gene>
<keyword evidence="6" id="KW-0067">ATP-binding</keyword>
<evidence type="ECO:0000256" key="9">
    <source>
        <dbReference type="ARBA" id="ARBA00023146"/>
    </source>
</evidence>
<protein>
    <recommendedName>
        <fullName evidence="2">alanine--tRNA ligase</fullName>
        <ecNumber evidence="2">6.1.1.7</ecNumber>
    </recommendedName>
</protein>
<dbReference type="InterPro" id="IPR018163">
    <property type="entry name" value="Thr/Ala-tRNA-synth_IIc_edit"/>
</dbReference>
<dbReference type="PANTHER" id="PTHR11777">
    <property type="entry name" value="ALANYL-TRNA SYNTHETASE"/>
    <property type="match status" value="1"/>
</dbReference>
<evidence type="ECO:0000259" key="10">
    <source>
        <dbReference type="PROSITE" id="PS50860"/>
    </source>
</evidence>
<reference evidence="11 12" key="1">
    <citation type="journal article" date="2016" name="Nat. Commun.">
        <title>Thousands of microbial genomes shed light on interconnected biogeochemical processes in an aquifer system.</title>
        <authorList>
            <person name="Anantharaman K."/>
            <person name="Brown C.T."/>
            <person name="Hug L.A."/>
            <person name="Sharon I."/>
            <person name="Castelle C.J."/>
            <person name="Probst A.J."/>
            <person name="Thomas B.C."/>
            <person name="Singh A."/>
            <person name="Wilkins M.J."/>
            <person name="Karaoz U."/>
            <person name="Brodie E.L."/>
            <person name="Williams K.H."/>
            <person name="Hubbard S.S."/>
            <person name="Banfield J.F."/>
        </authorList>
    </citation>
    <scope>NUCLEOTIDE SEQUENCE [LARGE SCALE GENOMIC DNA]</scope>
</reference>
<evidence type="ECO:0000313" key="12">
    <source>
        <dbReference type="Proteomes" id="UP000177112"/>
    </source>
</evidence>
<dbReference type="SUPFAM" id="SSF101353">
    <property type="entry name" value="Putative anticodon-binding domain of alanyl-tRNA synthetase (AlaRS)"/>
    <property type="match status" value="1"/>
</dbReference>
<evidence type="ECO:0000256" key="8">
    <source>
        <dbReference type="ARBA" id="ARBA00022917"/>
    </source>
</evidence>
<keyword evidence="4" id="KW-0436">Ligase</keyword>
<feature type="non-terminal residue" evidence="11">
    <location>
        <position position="1"/>
    </location>
</feature>
<dbReference type="Pfam" id="PF07973">
    <property type="entry name" value="tRNA_SAD"/>
    <property type="match status" value="1"/>
</dbReference>
<accession>A0A1F6VMA4</accession>
<dbReference type="FunFam" id="3.30.980.10:FF:000004">
    <property type="entry name" value="Alanine--tRNA ligase, cytoplasmic"/>
    <property type="match status" value="1"/>
</dbReference>
<evidence type="ECO:0000256" key="3">
    <source>
        <dbReference type="ARBA" id="ARBA00022555"/>
    </source>
</evidence>
<dbReference type="GO" id="GO:0002161">
    <property type="term" value="F:aminoacyl-tRNA deacylase activity"/>
    <property type="evidence" value="ECO:0007669"/>
    <property type="project" value="TreeGrafter"/>
</dbReference>
<dbReference type="GO" id="GO:0005737">
    <property type="term" value="C:cytoplasm"/>
    <property type="evidence" value="ECO:0007669"/>
    <property type="project" value="InterPro"/>
</dbReference>